<dbReference type="SUPFAM" id="SSF56672">
    <property type="entry name" value="DNA/RNA polymerases"/>
    <property type="match status" value="1"/>
</dbReference>
<dbReference type="InterPro" id="IPR043128">
    <property type="entry name" value="Rev_trsase/Diguanyl_cyclase"/>
</dbReference>
<reference evidence="4" key="1">
    <citation type="submission" date="2020-04" db="EMBL/GenBank/DDBJ databases">
        <authorList>
            <person name="Alioto T."/>
            <person name="Alioto T."/>
            <person name="Gomez Garrido J."/>
        </authorList>
    </citation>
    <scope>NUCLEOTIDE SEQUENCE</scope>
    <source>
        <strain evidence="4">A484AB</strain>
    </source>
</reference>
<dbReference type="PANTHER" id="PTHR37984">
    <property type="entry name" value="PROTEIN CBG26694"/>
    <property type="match status" value="1"/>
</dbReference>
<evidence type="ECO:0000313" key="4">
    <source>
        <dbReference type="EMBL" id="CAB4002304.1"/>
    </source>
</evidence>
<sequence>VLNANRVCGFVDLCNKNIVNKMTILQRIRLMNHLIGKTELQRFLGMINYLGKFLPNLSKETAPLRQLLEKDVQWRFEQPHETAINTLKKMITSSPAYYEPKLPTRVTTDASKAGLGAVLEQNYDGEWKPIAFASRAMTQYHKPLKAIFSKPLNKAPPRIQRFMLRLQKYDLGVEFTPGSEIPVADTLSRAYLNHQVKPEVPEQEIRCHVHSIIKSLTVSMSKLDELKRETAKDENLQKLKLFIREGCPNDKKTVPDAVKPYLTHLDEISEAEGIMLRGSRIIVPTSMRREMKSRIHEGHLGIERCKARAREALYWPEGSTNSMAQVMKKADKPRSYILQDETGRLLRRNRRDLLRTDESFIGKGPQDLRDNKVEVMEPATSDTQSTAIAQEPTTCSSIPQPTTCSSIPSTCSSLPVADQKSPYKTRSGRNVRPPAWLQDYEH</sequence>
<dbReference type="InterPro" id="IPR043502">
    <property type="entry name" value="DNA/RNA_pol_sf"/>
</dbReference>
<dbReference type="AlphaFoldDB" id="A0A7D9E6J4"/>
<name>A0A7D9E6J4_PARCT</name>
<dbReference type="Gene3D" id="1.10.340.70">
    <property type="match status" value="1"/>
</dbReference>
<dbReference type="Pfam" id="PF17921">
    <property type="entry name" value="Integrase_H2C2"/>
    <property type="match status" value="1"/>
</dbReference>
<organism evidence="4 5">
    <name type="scientific">Paramuricea clavata</name>
    <name type="common">Red gorgonian</name>
    <name type="synonym">Violescent sea-whip</name>
    <dbReference type="NCBI Taxonomy" id="317549"/>
    <lineage>
        <taxon>Eukaryota</taxon>
        <taxon>Metazoa</taxon>
        <taxon>Cnidaria</taxon>
        <taxon>Anthozoa</taxon>
        <taxon>Octocorallia</taxon>
        <taxon>Malacalcyonacea</taxon>
        <taxon>Plexauridae</taxon>
        <taxon>Paramuricea</taxon>
    </lineage>
</organism>
<proteinExistence type="predicted"/>
<dbReference type="Proteomes" id="UP001152795">
    <property type="component" value="Unassembled WGS sequence"/>
</dbReference>
<accession>A0A7D9E6J4</accession>
<dbReference type="OrthoDB" id="2286242at2759"/>
<dbReference type="InterPro" id="IPR050951">
    <property type="entry name" value="Retrovirus_Pol_polyprotein"/>
</dbReference>
<dbReference type="InterPro" id="IPR041577">
    <property type="entry name" value="RT_RNaseH_2"/>
</dbReference>
<feature type="domain" description="Reverse transcriptase/retrotransposon-derived protein RNase H-like" evidence="2">
    <location>
        <begin position="77"/>
        <end position="143"/>
    </location>
</feature>
<evidence type="ECO:0000259" key="3">
    <source>
        <dbReference type="Pfam" id="PF17921"/>
    </source>
</evidence>
<dbReference type="PANTHER" id="PTHR37984:SF8">
    <property type="entry name" value="CCHC-TYPE DOMAIN-CONTAINING PROTEIN"/>
    <property type="match status" value="1"/>
</dbReference>
<feature type="domain" description="Integrase zinc-binding" evidence="3">
    <location>
        <begin position="283"/>
        <end position="317"/>
    </location>
</feature>
<feature type="compositionally biased region" description="Low complexity" evidence="1">
    <location>
        <begin position="392"/>
        <end position="415"/>
    </location>
</feature>
<dbReference type="InterPro" id="IPR041588">
    <property type="entry name" value="Integrase_H2C2"/>
</dbReference>
<feature type="non-terminal residue" evidence="4">
    <location>
        <position position="1"/>
    </location>
</feature>
<comment type="caution">
    <text evidence="4">The sequence shown here is derived from an EMBL/GenBank/DDBJ whole genome shotgun (WGS) entry which is preliminary data.</text>
</comment>
<keyword evidence="5" id="KW-1185">Reference proteome</keyword>
<evidence type="ECO:0000313" key="5">
    <source>
        <dbReference type="Proteomes" id="UP001152795"/>
    </source>
</evidence>
<feature type="region of interest" description="Disordered" evidence="1">
    <location>
        <begin position="381"/>
        <end position="442"/>
    </location>
</feature>
<protein>
    <submittedName>
        <fullName evidence="4">Uncharacterized protein</fullName>
    </submittedName>
</protein>
<evidence type="ECO:0000256" key="1">
    <source>
        <dbReference type="SAM" id="MobiDB-lite"/>
    </source>
</evidence>
<gene>
    <name evidence="4" type="ORF">PACLA_8A000534</name>
</gene>
<dbReference type="Gene3D" id="3.30.70.270">
    <property type="match status" value="1"/>
</dbReference>
<dbReference type="EMBL" id="CACRXK020004318">
    <property type="protein sequence ID" value="CAB4002304.1"/>
    <property type="molecule type" value="Genomic_DNA"/>
</dbReference>
<dbReference type="Pfam" id="PF17919">
    <property type="entry name" value="RT_RNaseH_2"/>
    <property type="match status" value="1"/>
</dbReference>
<evidence type="ECO:0000259" key="2">
    <source>
        <dbReference type="Pfam" id="PF17919"/>
    </source>
</evidence>